<reference evidence="10 11" key="1">
    <citation type="submission" date="2019-05" db="EMBL/GenBank/DDBJ databases">
        <title>Genome sequences of Thalassotalea litorea 1K03283.</title>
        <authorList>
            <person name="Zhang D."/>
        </authorList>
    </citation>
    <scope>NUCLEOTIDE SEQUENCE [LARGE SCALE GENOMIC DNA]</scope>
    <source>
        <strain evidence="10 11">MCCC 1K03283</strain>
    </source>
</reference>
<evidence type="ECO:0000256" key="4">
    <source>
        <dbReference type="ARBA" id="ARBA00022692"/>
    </source>
</evidence>
<dbReference type="HAMAP" id="MF_00910">
    <property type="entry name" value="FtsL"/>
    <property type="match status" value="1"/>
</dbReference>
<sequence>MADKNQGLVTQIWQDICQFKMTYGLMIALLISAFSVIYFTHLNRQTTTELDQLLSQKDQLNIQWRNLILEQSALAEHSEIEQKAQSFLMMTRPLAKDEKIIKIP</sequence>
<dbReference type="RefSeq" id="WP_138318785.1">
    <property type="nucleotide sequence ID" value="NZ_VCBC01000004.1"/>
</dbReference>
<dbReference type="InterPro" id="IPR011922">
    <property type="entry name" value="Cell_div_FtsL"/>
</dbReference>
<keyword evidence="4 8" id="KW-0812">Transmembrane</keyword>
<dbReference type="GO" id="GO:0043093">
    <property type="term" value="P:FtsZ-dependent cytokinesis"/>
    <property type="evidence" value="ECO:0007669"/>
    <property type="project" value="UniProtKB-UniRule"/>
</dbReference>
<evidence type="ECO:0000256" key="7">
    <source>
        <dbReference type="ARBA" id="ARBA00023306"/>
    </source>
</evidence>
<comment type="function">
    <text evidence="8">Essential cell division protein. May link together the upstream cell division proteins, which are predominantly cytoplasmic, with the downstream cell division proteins, which are predominantly periplasmic.</text>
</comment>
<keyword evidence="7 8" id="KW-0131">Cell cycle</keyword>
<gene>
    <name evidence="8 10" type="primary">ftsL</name>
    <name evidence="10" type="ORF">FE810_04195</name>
</gene>
<keyword evidence="5 8" id="KW-1133">Transmembrane helix</keyword>
<dbReference type="PANTHER" id="PTHR37479">
    <property type="entry name" value="CELL DIVISION PROTEIN FTSL"/>
    <property type="match status" value="1"/>
</dbReference>
<keyword evidence="6 8" id="KW-0472">Membrane</keyword>
<keyword evidence="2 8" id="KW-1003">Cell membrane</keyword>
<evidence type="ECO:0000256" key="3">
    <source>
        <dbReference type="ARBA" id="ARBA00022618"/>
    </source>
</evidence>
<dbReference type="EMBL" id="VCBC01000004">
    <property type="protein sequence ID" value="TLU66720.1"/>
    <property type="molecule type" value="Genomic_DNA"/>
</dbReference>
<proteinExistence type="inferred from homology"/>
<comment type="similarity">
    <text evidence="8">Belongs to the FtsL family.</text>
</comment>
<dbReference type="NCBIfam" id="TIGR02209">
    <property type="entry name" value="ftsL_broad"/>
    <property type="match status" value="1"/>
</dbReference>
<keyword evidence="8" id="KW-0997">Cell inner membrane</keyword>
<dbReference type="Proteomes" id="UP000307790">
    <property type="component" value="Unassembled WGS sequence"/>
</dbReference>
<dbReference type="AlphaFoldDB" id="A0A5R9IMF3"/>
<keyword evidence="3 8" id="KW-0132">Cell division</keyword>
<comment type="subcellular location">
    <subcellularLocation>
        <location evidence="8">Cell inner membrane</location>
        <topology evidence="8">Single-pass type II membrane protein</topology>
    </subcellularLocation>
    <subcellularLocation>
        <location evidence="1">Cell membrane</location>
        <topology evidence="1">Single-pass type II membrane protein</topology>
    </subcellularLocation>
    <text evidence="8">Localizes to the division septum where it forms a ring structure.</text>
</comment>
<dbReference type="GO" id="GO:0005886">
    <property type="term" value="C:plasma membrane"/>
    <property type="evidence" value="ECO:0007669"/>
    <property type="project" value="UniProtKB-SubCell"/>
</dbReference>
<comment type="caution">
    <text evidence="10">The sequence shown here is derived from an EMBL/GenBank/DDBJ whole genome shotgun (WGS) entry which is preliminary data.</text>
</comment>
<feature type="transmembrane region" description="Helical" evidence="8">
    <location>
        <begin position="21"/>
        <end position="40"/>
    </location>
</feature>
<dbReference type="Pfam" id="PF04999">
    <property type="entry name" value="FtsL"/>
    <property type="match status" value="1"/>
</dbReference>
<dbReference type="OrthoDB" id="6196803at2"/>
<evidence type="ECO:0000313" key="11">
    <source>
        <dbReference type="Proteomes" id="UP000307790"/>
    </source>
</evidence>
<protein>
    <recommendedName>
        <fullName evidence="8 9">Cell division protein FtsL</fullName>
    </recommendedName>
</protein>
<evidence type="ECO:0000313" key="10">
    <source>
        <dbReference type="EMBL" id="TLU66720.1"/>
    </source>
</evidence>
<accession>A0A5R9IMF3</accession>
<keyword evidence="11" id="KW-1185">Reference proteome</keyword>
<comment type="subunit">
    <text evidence="8">Part of a complex composed of FtsB, FtsL and FtsQ.</text>
</comment>
<evidence type="ECO:0000256" key="6">
    <source>
        <dbReference type="ARBA" id="ARBA00023136"/>
    </source>
</evidence>
<evidence type="ECO:0000256" key="1">
    <source>
        <dbReference type="ARBA" id="ARBA00004401"/>
    </source>
</evidence>
<evidence type="ECO:0000256" key="9">
    <source>
        <dbReference type="NCBIfam" id="TIGR02209"/>
    </source>
</evidence>
<dbReference type="PANTHER" id="PTHR37479:SF1">
    <property type="entry name" value="CELL DIVISION PROTEIN FTSL"/>
    <property type="match status" value="1"/>
</dbReference>
<organism evidence="10 11">
    <name type="scientific">Thalassotalea litorea</name>
    <dbReference type="NCBI Taxonomy" id="2020715"/>
    <lineage>
        <taxon>Bacteria</taxon>
        <taxon>Pseudomonadati</taxon>
        <taxon>Pseudomonadota</taxon>
        <taxon>Gammaproteobacteria</taxon>
        <taxon>Alteromonadales</taxon>
        <taxon>Colwelliaceae</taxon>
        <taxon>Thalassotalea</taxon>
    </lineage>
</organism>
<dbReference type="GO" id="GO:0032153">
    <property type="term" value="C:cell division site"/>
    <property type="evidence" value="ECO:0007669"/>
    <property type="project" value="UniProtKB-UniRule"/>
</dbReference>
<name>A0A5R9IMF3_9GAMM</name>
<evidence type="ECO:0000256" key="2">
    <source>
        <dbReference type="ARBA" id="ARBA00022475"/>
    </source>
</evidence>
<evidence type="ECO:0000256" key="5">
    <source>
        <dbReference type="ARBA" id="ARBA00022989"/>
    </source>
</evidence>
<evidence type="ECO:0000256" key="8">
    <source>
        <dbReference type="HAMAP-Rule" id="MF_00910"/>
    </source>
</evidence>